<evidence type="ECO:0000313" key="2">
    <source>
        <dbReference type="EMBL" id="ABJ87761.1"/>
    </source>
</evidence>
<dbReference type="STRING" id="234267.Acid_6844"/>
<accession>Q01RF9</accession>
<name>Q01RF9_SOLUE</name>
<dbReference type="InterPro" id="IPR047655">
    <property type="entry name" value="Transpos_IS630-like"/>
</dbReference>
<evidence type="ECO:0000259" key="1">
    <source>
        <dbReference type="Pfam" id="PF13358"/>
    </source>
</evidence>
<dbReference type="InterPro" id="IPR038717">
    <property type="entry name" value="Tc1-like_DDE_dom"/>
</dbReference>
<dbReference type="InParanoid" id="Q01RF9"/>
<dbReference type="NCBIfam" id="NF033545">
    <property type="entry name" value="transpos_IS630"/>
    <property type="match status" value="1"/>
</dbReference>
<dbReference type="HOGENOM" id="CLU_041125_1_0_0"/>
<organism evidence="2">
    <name type="scientific">Solibacter usitatus (strain Ellin6076)</name>
    <dbReference type="NCBI Taxonomy" id="234267"/>
    <lineage>
        <taxon>Bacteria</taxon>
        <taxon>Pseudomonadati</taxon>
        <taxon>Acidobacteriota</taxon>
        <taxon>Terriglobia</taxon>
        <taxon>Bryobacterales</taxon>
        <taxon>Solibacteraceae</taxon>
        <taxon>Candidatus Solibacter</taxon>
    </lineage>
</organism>
<dbReference type="AlphaFoldDB" id="Q01RF9"/>
<dbReference type="EMBL" id="CP000473">
    <property type="protein sequence ID" value="ABJ87761.1"/>
    <property type="molecule type" value="Genomic_DNA"/>
</dbReference>
<reference evidence="2" key="1">
    <citation type="submission" date="2006-10" db="EMBL/GenBank/DDBJ databases">
        <title>Complete sequence of Solibacter usitatus Ellin6076.</title>
        <authorList>
            <consortium name="US DOE Joint Genome Institute"/>
            <person name="Copeland A."/>
            <person name="Lucas S."/>
            <person name="Lapidus A."/>
            <person name="Barry K."/>
            <person name="Detter J.C."/>
            <person name="Glavina del Rio T."/>
            <person name="Hammon N."/>
            <person name="Israni S."/>
            <person name="Dalin E."/>
            <person name="Tice H."/>
            <person name="Pitluck S."/>
            <person name="Thompson L.S."/>
            <person name="Brettin T."/>
            <person name="Bruce D."/>
            <person name="Han C."/>
            <person name="Tapia R."/>
            <person name="Gilna P."/>
            <person name="Schmutz J."/>
            <person name="Larimer F."/>
            <person name="Land M."/>
            <person name="Hauser L."/>
            <person name="Kyrpides N."/>
            <person name="Mikhailova N."/>
            <person name="Janssen P.H."/>
            <person name="Kuske C.R."/>
            <person name="Richardson P."/>
        </authorList>
    </citation>
    <scope>NUCLEOTIDE SEQUENCE</scope>
    <source>
        <strain evidence="2">Ellin6076</strain>
    </source>
</reference>
<sequence>MEDVLETYEKPHDPAEPVVCLDEKPVTLHADVRPTSPAKAGREARRDNEYERRGTANVFCAVEPKAGRHFTFATPDRSAFEFAHVVFELAMQYQQADTIHLVLDNLNIHCLKSLTDAFGMEMGCEVWDRFTIHFTPKHGSWLNQAEIEIGLFSRQCLGKRRIPTLISLRRESRAWNRRMNHEKIKINWKFDRRTARRKFGYKRTSSSGH</sequence>
<gene>
    <name evidence="2" type="ordered locus">Acid_6844</name>
</gene>
<feature type="domain" description="Tc1-like transposase DDE" evidence="1">
    <location>
        <begin position="17"/>
        <end position="169"/>
    </location>
</feature>
<proteinExistence type="predicted"/>
<protein>
    <submittedName>
        <fullName evidence="2">Putative transposase</fullName>
    </submittedName>
</protein>
<dbReference type="OrthoDB" id="106632at2"/>
<dbReference type="KEGG" id="sus:Acid_6844"/>
<dbReference type="eggNOG" id="COG3335">
    <property type="taxonomic scope" value="Bacteria"/>
</dbReference>
<dbReference type="Pfam" id="PF13358">
    <property type="entry name" value="DDE_3"/>
    <property type="match status" value="1"/>
</dbReference>